<dbReference type="KEGG" id="ppn:Palpr_2622"/>
<reference evidence="14 15" key="2">
    <citation type="journal article" date="2011" name="Stand. Genomic Sci.">
        <title>Complete genome sequence of Paludibacter propionicigenes type strain (WB4).</title>
        <authorList>
            <person name="Gronow S."/>
            <person name="Munk C."/>
            <person name="Lapidus A."/>
            <person name="Nolan M."/>
            <person name="Lucas S."/>
            <person name="Hammon N."/>
            <person name="Deshpande S."/>
            <person name="Cheng J.F."/>
            <person name="Tapia R."/>
            <person name="Han C."/>
            <person name="Goodwin L."/>
            <person name="Pitluck S."/>
            <person name="Liolios K."/>
            <person name="Ivanova N."/>
            <person name="Mavromatis K."/>
            <person name="Mikhailova N."/>
            <person name="Pati A."/>
            <person name="Chen A."/>
            <person name="Palaniappan K."/>
            <person name="Land M."/>
            <person name="Hauser L."/>
            <person name="Chang Y.J."/>
            <person name="Jeffries C.D."/>
            <person name="Brambilla E."/>
            <person name="Rohde M."/>
            <person name="Goker M."/>
            <person name="Detter J.C."/>
            <person name="Woyke T."/>
            <person name="Bristow J."/>
            <person name="Eisen J.A."/>
            <person name="Markowitz V."/>
            <person name="Hugenholtz P."/>
            <person name="Kyrpides N.C."/>
            <person name="Klenk H.P."/>
        </authorList>
    </citation>
    <scope>NUCLEOTIDE SEQUENCE [LARGE SCALE GENOMIC DNA]</scope>
    <source>
        <strain evidence="15">DSM 17365 / JCM 13257 / WB4</strain>
    </source>
</reference>
<evidence type="ECO:0000256" key="1">
    <source>
        <dbReference type="ARBA" id="ARBA00022490"/>
    </source>
</evidence>
<evidence type="ECO:0000256" key="3">
    <source>
        <dbReference type="ARBA" id="ARBA00022618"/>
    </source>
</evidence>
<evidence type="ECO:0000256" key="9">
    <source>
        <dbReference type="ARBA" id="ARBA00023316"/>
    </source>
</evidence>
<comment type="catalytic activity">
    <reaction evidence="10 11">
        <text>D-alanyl-D-alanine + UDP-N-acetyl-alpha-D-muramoyl-L-alanyl-gamma-D-glutamyl-meso-2,6-diaminopimelate + ATP = UDP-N-acetyl-alpha-D-muramoyl-L-alanyl-gamma-D-glutamyl-meso-2,6-diaminopimeloyl-D-alanyl-D-alanine + ADP + phosphate + H(+)</text>
        <dbReference type="Rhea" id="RHEA:28374"/>
        <dbReference type="ChEBI" id="CHEBI:15378"/>
        <dbReference type="ChEBI" id="CHEBI:30616"/>
        <dbReference type="ChEBI" id="CHEBI:43474"/>
        <dbReference type="ChEBI" id="CHEBI:57822"/>
        <dbReference type="ChEBI" id="CHEBI:61386"/>
        <dbReference type="ChEBI" id="CHEBI:83905"/>
        <dbReference type="ChEBI" id="CHEBI:456216"/>
        <dbReference type="EC" id="6.3.2.10"/>
    </reaction>
</comment>
<evidence type="ECO:0000256" key="6">
    <source>
        <dbReference type="ARBA" id="ARBA00022960"/>
    </source>
</evidence>
<evidence type="ECO:0000256" key="5">
    <source>
        <dbReference type="ARBA" id="ARBA00022840"/>
    </source>
</evidence>
<dbReference type="SUPFAM" id="SSF53244">
    <property type="entry name" value="MurD-like peptide ligases, peptide-binding domain"/>
    <property type="match status" value="1"/>
</dbReference>
<dbReference type="SUPFAM" id="SSF63418">
    <property type="entry name" value="MurE/MurF N-terminal domain"/>
    <property type="match status" value="1"/>
</dbReference>
<keyword evidence="8 10" id="KW-0131">Cell cycle</keyword>
<keyword evidence="4 10" id="KW-0547">Nucleotide-binding</keyword>
<dbReference type="GO" id="GO:0008766">
    <property type="term" value="F:UDP-N-acetylmuramoylalanyl-D-glutamyl-2,6-diaminopimelate-D-alanyl-D-alanine ligase activity"/>
    <property type="evidence" value="ECO:0007669"/>
    <property type="project" value="RHEA"/>
</dbReference>
<protein>
    <recommendedName>
        <fullName evidence="10 11">UDP-N-acetylmuramoyl-tripeptide--D-alanyl-D-alanine ligase</fullName>
        <ecNumber evidence="10 11">6.3.2.10</ecNumber>
    </recommendedName>
    <alternativeName>
        <fullName evidence="10">D-alanyl-D-alanine-adding enzyme</fullName>
    </alternativeName>
</protein>
<dbReference type="InterPro" id="IPR013221">
    <property type="entry name" value="Mur_ligase_cen"/>
</dbReference>
<keyword evidence="3 10" id="KW-0132">Cell division</keyword>
<dbReference type="EMBL" id="CP002345">
    <property type="protein sequence ID" value="ADQ80754.1"/>
    <property type="molecule type" value="Genomic_DNA"/>
</dbReference>
<dbReference type="GO" id="GO:0009252">
    <property type="term" value="P:peptidoglycan biosynthetic process"/>
    <property type="evidence" value="ECO:0007669"/>
    <property type="project" value="UniProtKB-UniRule"/>
</dbReference>
<dbReference type="Gene3D" id="3.40.1390.10">
    <property type="entry name" value="MurE/MurF, N-terminal domain"/>
    <property type="match status" value="1"/>
</dbReference>
<dbReference type="Gene3D" id="3.40.1190.10">
    <property type="entry name" value="Mur-like, catalytic domain"/>
    <property type="match status" value="1"/>
</dbReference>
<dbReference type="SUPFAM" id="SSF53623">
    <property type="entry name" value="MurD-like peptide ligases, catalytic domain"/>
    <property type="match status" value="1"/>
</dbReference>
<feature type="binding site" evidence="10">
    <location>
        <begin position="94"/>
        <end position="100"/>
    </location>
    <ligand>
        <name>ATP</name>
        <dbReference type="ChEBI" id="CHEBI:30616"/>
    </ligand>
</feature>
<keyword evidence="1 10" id="KW-0963">Cytoplasm</keyword>
<evidence type="ECO:0000313" key="15">
    <source>
        <dbReference type="Proteomes" id="UP000008718"/>
    </source>
</evidence>
<dbReference type="Gene3D" id="3.90.190.20">
    <property type="entry name" value="Mur ligase, C-terminal domain"/>
    <property type="match status" value="1"/>
</dbReference>
<organism evidence="14 15">
    <name type="scientific">Paludibacter propionicigenes (strain DSM 17365 / JCM 13257 / WB4)</name>
    <dbReference type="NCBI Taxonomy" id="694427"/>
    <lineage>
        <taxon>Bacteria</taxon>
        <taxon>Pseudomonadati</taxon>
        <taxon>Bacteroidota</taxon>
        <taxon>Bacteroidia</taxon>
        <taxon>Bacteroidales</taxon>
        <taxon>Paludibacteraceae</taxon>
        <taxon>Paludibacter</taxon>
    </lineage>
</organism>
<keyword evidence="9 10" id="KW-0961">Cell wall biogenesis/degradation</keyword>
<comment type="similarity">
    <text evidence="10">Belongs to the MurCDEF family. MurF subfamily.</text>
</comment>
<dbReference type="EC" id="6.3.2.10" evidence="10 11"/>
<evidence type="ECO:0000256" key="2">
    <source>
        <dbReference type="ARBA" id="ARBA00022598"/>
    </source>
</evidence>
<dbReference type="InterPro" id="IPR004101">
    <property type="entry name" value="Mur_ligase_C"/>
</dbReference>
<reference key="1">
    <citation type="submission" date="2010-11" db="EMBL/GenBank/DDBJ databases">
        <title>The complete genome of Paludibacter propionicigenes DSM 17365.</title>
        <authorList>
            <consortium name="US DOE Joint Genome Institute (JGI-PGF)"/>
            <person name="Lucas S."/>
            <person name="Copeland A."/>
            <person name="Lapidus A."/>
            <person name="Bruce D."/>
            <person name="Goodwin L."/>
            <person name="Pitluck S."/>
            <person name="Kyrpides N."/>
            <person name="Mavromatis K."/>
            <person name="Ivanova N."/>
            <person name="Munk A.C."/>
            <person name="Brettin T."/>
            <person name="Detter J.C."/>
            <person name="Han C."/>
            <person name="Tapia R."/>
            <person name="Land M."/>
            <person name="Hauser L."/>
            <person name="Markowitz V."/>
            <person name="Cheng J.-F."/>
            <person name="Hugenholtz P."/>
            <person name="Woyke T."/>
            <person name="Wu D."/>
            <person name="Gronow S."/>
            <person name="Wellnitz S."/>
            <person name="Brambilla E."/>
            <person name="Klenk H.-P."/>
            <person name="Eisen J.A."/>
        </authorList>
    </citation>
    <scope>NUCLEOTIDE SEQUENCE</scope>
    <source>
        <strain>WB4</strain>
    </source>
</reference>
<dbReference type="GO" id="GO:0005737">
    <property type="term" value="C:cytoplasm"/>
    <property type="evidence" value="ECO:0007669"/>
    <property type="project" value="UniProtKB-SubCell"/>
</dbReference>
<evidence type="ECO:0000256" key="10">
    <source>
        <dbReference type="HAMAP-Rule" id="MF_02019"/>
    </source>
</evidence>
<evidence type="ECO:0000256" key="8">
    <source>
        <dbReference type="ARBA" id="ARBA00023306"/>
    </source>
</evidence>
<dbReference type="HOGENOM" id="CLU_031507_1_2_10"/>
<dbReference type="HAMAP" id="MF_02019">
    <property type="entry name" value="MurF"/>
    <property type="match status" value="1"/>
</dbReference>
<feature type="domain" description="Mur ligase C-terminal" evidence="12">
    <location>
        <begin position="309"/>
        <end position="422"/>
    </location>
</feature>
<dbReference type="AlphaFoldDB" id="E4T7R0"/>
<dbReference type="InterPro" id="IPR035911">
    <property type="entry name" value="MurE/MurF_N"/>
</dbReference>
<comment type="function">
    <text evidence="10 11">Involved in cell wall formation. Catalyzes the final step in the synthesis of UDP-N-acetylmuramoyl-pentapeptide, the precursor of murein.</text>
</comment>
<keyword evidence="7 10" id="KW-0573">Peptidoglycan synthesis</keyword>
<dbReference type="InterPro" id="IPR005863">
    <property type="entry name" value="UDP-N-AcMur_synth"/>
</dbReference>
<comment type="subcellular location">
    <subcellularLocation>
        <location evidence="10 11">Cytoplasm</location>
    </subcellularLocation>
</comment>
<dbReference type="PANTHER" id="PTHR43024">
    <property type="entry name" value="UDP-N-ACETYLMURAMOYL-TRIPEPTIDE--D-ALANYL-D-ALANINE LIGASE"/>
    <property type="match status" value="1"/>
</dbReference>
<dbReference type="GO" id="GO:0047480">
    <property type="term" value="F:UDP-N-acetylmuramoyl-tripeptide-D-alanyl-D-alanine ligase activity"/>
    <property type="evidence" value="ECO:0007669"/>
    <property type="project" value="UniProtKB-UniRule"/>
</dbReference>
<dbReference type="Pfam" id="PF02875">
    <property type="entry name" value="Mur_ligase_C"/>
    <property type="match status" value="1"/>
</dbReference>
<dbReference type="Pfam" id="PF08245">
    <property type="entry name" value="Mur_ligase_M"/>
    <property type="match status" value="1"/>
</dbReference>
<sequence length="434" mass="48186">MQLYQTYLQHPIICTDSRVCPSGSLFFALKGDNFDANAFALSALKNGCSYAVVDEAEYAIDERFILVENVLESLQELATYHRRQLGTKVIGITGTNGKTTTKELIAAVLKEKYNILFTQGNLNNHIGVPLTLLQLKPEHEIAVIEMGANHPEEIKALAEIAEPDYGIITNVGMAHLEGFGSFEGVKKTKRELYEYIYKAGKAIFINKNNEHLLKMAVDSGFVVNNENVISYSLDKNSSSRIKAVVTDCSPFLEMKCFIGKNDSFDISTKLIGAYNAENVLAAVTIGEYFGLNKEELTAGLEKYNPQNNRSQLTITENNKLIIDTYNANPTSMKAAILNFAQMNVEGKTLILGDMLELGEQSSAEHQGIIDLLKQNKLADVLLVGNNFRSTNNPYTCFDEVTELINYIKNKPICNKYVLIKGSRGIKLEKVVPLL</sequence>
<dbReference type="InterPro" id="IPR036565">
    <property type="entry name" value="Mur-like_cat_sf"/>
</dbReference>
<dbReference type="STRING" id="694427.Palpr_2622"/>
<dbReference type="OrthoDB" id="9801978at2"/>
<dbReference type="InterPro" id="IPR036615">
    <property type="entry name" value="Mur_ligase_C_dom_sf"/>
</dbReference>
<keyword evidence="2 10" id="KW-0436">Ligase</keyword>
<evidence type="ECO:0000259" key="12">
    <source>
        <dbReference type="Pfam" id="PF02875"/>
    </source>
</evidence>
<feature type="domain" description="Mur ligase central" evidence="13">
    <location>
        <begin position="92"/>
        <end position="285"/>
    </location>
</feature>
<dbReference type="NCBIfam" id="TIGR01143">
    <property type="entry name" value="murF"/>
    <property type="match status" value="1"/>
</dbReference>
<name>E4T7R0_PALPW</name>
<comment type="pathway">
    <text evidence="10 11">Cell wall biogenesis; peptidoglycan biosynthesis.</text>
</comment>
<proteinExistence type="inferred from homology"/>
<dbReference type="GO" id="GO:0008360">
    <property type="term" value="P:regulation of cell shape"/>
    <property type="evidence" value="ECO:0007669"/>
    <property type="project" value="UniProtKB-KW"/>
</dbReference>
<keyword evidence="15" id="KW-1185">Reference proteome</keyword>
<dbReference type="RefSeq" id="WP_013446123.1">
    <property type="nucleotide sequence ID" value="NC_014734.1"/>
</dbReference>
<dbReference type="InterPro" id="IPR051046">
    <property type="entry name" value="MurCDEF_CellWall_CoF430Synth"/>
</dbReference>
<dbReference type="eggNOG" id="COG0770">
    <property type="taxonomic scope" value="Bacteria"/>
</dbReference>
<dbReference type="UniPathway" id="UPA00219"/>
<dbReference type="GO" id="GO:0071555">
    <property type="term" value="P:cell wall organization"/>
    <property type="evidence" value="ECO:0007669"/>
    <property type="project" value="UniProtKB-KW"/>
</dbReference>
<dbReference type="GO" id="GO:0051301">
    <property type="term" value="P:cell division"/>
    <property type="evidence" value="ECO:0007669"/>
    <property type="project" value="UniProtKB-KW"/>
</dbReference>
<evidence type="ECO:0000256" key="4">
    <source>
        <dbReference type="ARBA" id="ARBA00022741"/>
    </source>
</evidence>
<evidence type="ECO:0000313" key="14">
    <source>
        <dbReference type="EMBL" id="ADQ80754.1"/>
    </source>
</evidence>
<keyword evidence="6 10" id="KW-0133">Cell shape</keyword>
<evidence type="ECO:0000256" key="11">
    <source>
        <dbReference type="RuleBase" id="RU004136"/>
    </source>
</evidence>
<dbReference type="PANTHER" id="PTHR43024:SF1">
    <property type="entry name" value="UDP-N-ACETYLMURAMOYL-TRIPEPTIDE--D-ALANYL-D-ALANINE LIGASE"/>
    <property type="match status" value="1"/>
</dbReference>
<keyword evidence="5 10" id="KW-0067">ATP-binding</keyword>
<evidence type="ECO:0000256" key="7">
    <source>
        <dbReference type="ARBA" id="ARBA00022984"/>
    </source>
</evidence>
<dbReference type="GO" id="GO:0005524">
    <property type="term" value="F:ATP binding"/>
    <property type="evidence" value="ECO:0007669"/>
    <property type="project" value="UniProtKB-UniRule"/>
</dbReference>
<gene>
    <name evidence="10" type="primary">murF</name>
    <name evidence="14" type="ordered locus">Palpr_2622</name>
</gene>
<accession>E4T7R0</accession>
<dbReference type="Proteomes" id="UP000008718">
    <property type="component" value="Chromosome"/>
</dbReference>
<evidence type="ECO:0000259" key="13">
    <source>
        <dbReference type="Pfam" id="PF08245"/>
    </source>
</evidence>